<dbReference type="PROSITE" id="PS00174">
    <property type="entry name" value="P_GLUCOSE_ISOMERASE_2"/>
    <property type="match status" value="1"/>
</dbReference>
<dbReference type="GO" id="GO:0051156">
    <property type="term" value="P:glucose 6-phosphate metabolic process"/>
    <property type="evidence" value="ECO:0007669"/>
    <property type="project" value="TreeGrafter"/>
</dbReference>
<evidence type="ECO:0000256" key="1">
    <source>
        <dbReference type="ARBA" id="ARBA00011952"/>
    </source>
</evidence>
<dbReference type="PANTHER" id="PTHR11469:SF1">
    <property type="entry name" value="GLUCOSE-6-PHOSPHATE ISOMERASE"/>
    <property type="match status" value="1"/>
</dbReference>
<dbReference type="InterPro" id="IPR018189">
    <property type="entry name" value="Phosphoglucose_isomerase_CS"/>
</dbReference>
<dbReference type="InterPro" id="IPR001672">
    <property type="entry name" value="G6P_Isomerase"/>
</dbReference>
<dbReference type="GO" id="GO:0097367">
    <property type="term" value="F:carbohydrate derivative binding"/>
    <property type="evidence" value="ECO:0007669"/>
    <property type="project" value="InterPro"/>
</dbReference>
<dbReference type="InterPro" id="IPR046348">
    <property type="entry name" value="SIS_dom_sf"/>
</dbReference>
<dbReference type="EC" id="5.3.1.9" evidence="1"/>
<dbReference type="GO" id="GO:0004347">
    <property type="term" value="F:glucose-6-phosphate isomerase activity"/>
    <property type="evidence" value="ECO:0007669"/>
    <property type="project" value="UniProtKB-EC"/>
</dbReference>
<dbReference type="Gene3D" id="3.40.50.10490">
    <property type="entry name" value="Glucose-6-phosphate isomerase like protein, domain 1"/>
    <property type="match status" value="2"/>
</dbReference>
<dbReference type="PANTHER" id="PTHR11469">
    <property type="entry name" value="GLUCOSE-6-PHOSPHATE ISOMERASE"/>
    <property type="match status" value="1"/>
</dbReference>
<dbReference type="GO" id="GO:0006094">
    <property type="term" value="P:gluconeogenesis"/>
    <property type="evidence" value="ECO:0007669"/>
    <property type="project" value="UniProtKB-KW"/>
</dbReference>
<keyword evidence="2" id="KW-0312">Gluconeogenesis</keyword>
<dbReference type="AlphaFoldDB" id="A0A0F9KW95"/>
<dbReference type="GO" id="GO:0006096">
    <property type="term" value="P:glycolytic process"/>
    <property type="evidence" value="ECO:0007669"/>
    <property type="project" value="UniProtKB-KW"/>
</dbReference>
<dbReference type="GO" id="GO:0048029">
    <property type="term" value="F:monosaccharide binding"/>
    <property type="evidence" value="ECO:0007669"/>
    <property type="project" value="TreeGrafter"/>
</dbReference>
<dbReference type="PROSITE" id="PS51463">
    <property type="entry name" value="P_GLUCOSE_ISOMERASE_3"/>
    <property type="match status" value="1"/>
</dbReference>
<organism evidence="5">
    <name type="scientific">marine sediment metagenome</name>
    <dbReference type="NCBI Taxonomy" id="412755"/>
    <lineage>
        <taxon>unclassified sequences</taxon>
        <taxon>metagenomes</taxon>
        <taxon>ecological metagenomes</taxon>
    </lineage>
</organism>
<proteinExistence type="predicted"/>
<comment type="caution">
    <text evidence="5">The sequence shown here is derived from an EMBL/GenBank/DDBJ whole genome shotgun (WGS) entry which is preliminary data.</text>
</comment>
<name>A0A0F9KW95_9ZZZZ</name>
<protein>
    <recommendedName>
        <fullName evidence="1">glucose-6-phosphate isomerase</fullName>
        <ecNumber evidence="1">5.3.1.9</ecNumber>
    </recommendedName>
</protein>
<accession>A0A0F9KW95</accession>
<dbReference type="GO" id="GO:0005829">
    <property type="term" value="C:cytosol"/>
    <property type="evidence" value="ECO:0007669"/>
    <property type="project" value="TreeGrafter"/>
</dbReference>
<keyword evidence="3" id="KW-0324">Glycolysis</keyword>
<evidence type="ECO:0000313" key="5">
    <source>
        <dbReference type="EMBL" id="KKM19580.1"/>
    </source>
</evidence>
<dbReference type="PRINTS" id="PR00662">
    <property type="entry name" value="G6PISOMERASE"/>
</dbReference>
<evidence type="ECO:0000256" key="3">
    <source>
        <dbReference type="ARBA" id="ARBA00023152"/>
    </source>
</evidence>
<dbReference type="SUPFAM" id="SSF53697">
    <property type="entry name" value="SIS domain"/>
    <property type="match status" value="1"/>
</dbReference>
<evidence type="ECO:0000256" key="4">
    <source>
        <dbReference type="ARBA" id="ARBA00023235"/>
    </source>
</evidence>
<keyword evidence="4" id="KW-0413">Isomerase</keyword>
<dbReference type="InterPro" id="IPR035482">
    <property type="entry name" value="SIS_PGI_2"/>
</dbReference>
<dbReference type="EMBL" id="LAZR01013954">
    <property type="protein sequence ID" value="KKM19580.1"/>
    <property type="molecule type" value="Genomic_DNA"/>
</dbReference>
<gene>
    <name evidence="5" type="ORF">LCGC14_1654210</name>
</gene>
<sequence length="331" mass="37355">IDLSKTLFVSVSKSGTTLETLTNEEIVKDFLHKKGLNPKDHMASVTGKNSPMDDPSKYLESFYIWDYVGGRYSASSMVGGVLLGFCFGIDTFKDFLKGASYMDKIALEEDQNNLPLFSALLGIWNRNFLGYSTEAIIPYSQALLYFPLHLQQLDMESNGKSIDKNCEKISYKSGPIIFGDIGTNAQHSFFQLLHQGTDIIPIEFIGFKKSQYQKDLKVKETKSQEKLLSNMFAQSITLAQGQKNKNPNKNFSGNRANHILLANQLDPYTLGALLSYFENKVAFQGFIWDINSFDQEGVQLGKILANKFLDLFAKKDVDFDIGKEYLKFLQL</sequence>
<dbReference type="InterPro" id="IPR023096">
    <property type="entry name" value="G6P_Isomerase_C"/>
</dbReference>
<dbReference type="PROSITE" id="PS00765">
    <property type="entry name" value="P_GLUCOSE_ISOMERASE_1"/>
    <property type="match status" value="1"/>
</dbReference>
<reference evidence="5" key="1">
    <citation type="journal article" date="2015" name="Nature">
        <title>Complex archaea that bridge the gap between prokaryotes and eukaryotes.</title>
        <authorList>
            <person name="Spang A."/>
            <person name="Saw J.H."/>
            <person name="Jorgensen S.L."/>
            <person name="Zaremba-Niedzwiedzka K."/>
            <person name="Martijn J."/>
            <person name="Lind A.E."/>
            <person name="van Eijk R."/>
            <person name="Schleper C."/>
            <person name="Guy L."/>
            <person name="Ettema T.J."/>
        </authorList>
    </citation>
    <scope>NUCLEOTIDE SEQUENCE</scope>
</reference>
<dbReference type="Gene3D" id="1.10.1390.10">
    <property type="match status" value="1"/>
</dbReference>
<dbReference type="Pfam" id="PF00342">
    <property type="entry name" value="PGI"/>
    <property type="match status" value="1"/>
</dbReference>
<dbReference type="CDD" id="cd05016">
    <property type="entry name" value="SIS_PGI_2"/>
    <property type="match status" value="1"/>
</dbReference>
<feature type="non-terminal residue" evidence="5">
    <location>
        <position position="1"/>
    </location>
</feature>
<evidence type="ECO:0000256" key="2">
    <source>
        <dbReference type="ARBA" id="ARBA00022432"/>
    </source>
</evidence>